<name>A0AAN9SUK5_PSOTE</name>
<dbReference type="PANTHER" id="PTHR31677">
    <property type="entry name" value="AP2 DOMAIN CLASS TRANSCRIPTION FACTOR"/>
    <property type="match status" value="1"/>
</dbReference>
<gene>
    <name evidence="8" type="ORF">VNO78_11823</name>
</gene>
<proteinExistence type="predicted"/>
<dbReference type="Pfam" id="PF00847">
    <property type="entry name" value="AP2"/>
    <property type="match status" value="1"/>
</dbReference>
<evidence type="ECO:0000256" key="6">
    <source>
        <dbReference type="ARBA" id="ARBA00023242"/>
    </source>
</evidence>
<evidence type="ECO:0000256" key="5">
    <source>
        <dbReference type="ARBA" id="ARBA00023163"/>
    </source>
</evidence>
<evidence type="ECO:0000256" key="2">
    <source>
        <dbReference type="ARBA" id="ARBA00022745"/>
    </source>
</evidence>
<keyword evidence="5" id="KW-0804">Transcription</keyword>
<keyword evidence="6" id="KW-0539">Nucleus</keyword>
<dbReference type="CDD" id="cd00018">
    <property type="entry name" value="AP2"/>
    <property type="match status" value="1"/>
</dbReference>
<reference evidence="8 9" key="1">
    <citation type="submission" date="2024-01" db="EMBL/GenBank/DDBJ databases">
        <title>The genomes of 5 underutilized Papilionoideae crops provide insights into root nodulation and disease resistanc.</title>
        <authorList>
            <person name="Jiang F."/>
        </authorList>
    </citation>
    <scope>NUCLEOTIDE SEQUENCE [LARGE SCALE GENOMIC DNA]</scope>
    <source>
        <strain evidence="8">DUOXIRENSHENG_FW03</strain>
        <tissue evidence="8">Leaves</tissue>
    </source>
</reference>
<keyword evidence="3" id="KW-0805">Transcription regulation</keyword>
<comment type="subcellular location">
    <subcellularLocation>
        <location evidence="1">Nucleus</location>
    </subcellularLocation>
</comment>
<dbReference type="Proteomes" id="UP001386955">
    <property type="component" value="Unassembled WGS sequence"/>
</dbReference>
<dbReference type="GO" id="GO:0009873">
    <property type="term" value="P:ethylene-activated signaling pathway"/>
    <property type="evidence" value="ECO:0007669"/>
    <property type="project" value="UniProtKB-KW"/>
</dbReference>
<evidence type="ECO:0000259" key="7">
    <source>
        <dbReference type="PROSITE" id="PS51032"/>
    </source>
</evidence>
<evidence type="ECO:0000256" key="4">
    <source>
        <dbReference type="ARBA" id="ARBA00023125"/>
    </source>
</evidence>
<dbReference type="AlphaFoldDB" id="A0AAN9SUK5"/>
<evidence type="ECO:0000313" key="9">
    <source>
        <dbReference type="Proteomes" id="UP001386955"/>
    </source>
</evidence>
<dbReference type="GO" id="GO:0005634">
    <property type="term" value="C:nucleus"/>
    <property type="evidence" value="ECO:0007669"/>
    <property type="project" value="UniProtKB-SubCell"/>
</dbReference>
<dbReference type="InterPro" id="IPR016177">
    <property type="entry name" value="DNA-bd_dom_sf"/>
</dbReference>
<sequence>MIMAFISIKRKKESNKEGFCQGVEKMSWGKYVVEIQYQKKKTRTLLGTFDITKACYATTNELHGLDMAKSIFYVPKNYQHNNVVVQTLTTLNFLQTKTNSKSHNEGGHSSSNSSFIQTVHYRGVRKIRCGRYGAEIRDPYNRRHVWLGTFDTAEEAAKAYDTAAIKFRGPNKARTNFPVPKNINNEVVDTTTSTSSYQQHSGSKYSSSTLIVEAATKLDLDLNHPPPPKTP</sequence>
<dbReference type="Gene3D" id="3.30.730.10">
    <property type="entry name" value="AP2/ERF domain"/>
    <property type="match status" value="1"/>
</dbReference>
<dbReference type="SUPFAM" id="SSF54171">
    <property type="entry name" value="DNA-binding domain"/>
    <property type="match status" value="1"/>
</dbReference>
<dbReference type="PROSITE" id="PS51032">
    <property type="entry name" value="AP2_ERF"/>
    <property type="match status" value="1"/>
</dbReference>
<dbReference type="EMBL" id="JAYMYS010000003">
    <property type="protein sequence ID" value="KAK7400609.1"/>
    <property type="molecule type" value="Genomic_DNA"/>
</dbReference>
<dbReference type="InterPro" id="IPR036955">
    <property type="entry name" value="AP2/ERF_dom_sf"/>
</dbReference>
<dbReference type="SMART" id="SM00380">
    <property type="entry name" value="AP2"/>
    <property type="match status" value="1"/>
</dbReference>
<dbReference type="GO" id="GO:0003677">
    <property type="term" value="F:DNA binding"/>
    <property type="evidence" value="ECO:0007669"/>
    <property type="project" value="UniProtKB-KW"/>
</dbReference>
<evidence type="ECO:0000256" key="1">
    <source>
        <dbReference type="ARBA" id="ARBA00004123"/>
    </source>
</evidence>
<dbReference type="GO" id="GO:0003700">
    <property type="term" value="F:DNA-binding transcription factor activity"/>
    <property type="evidence" value="ECO:0007669"/>
    <property type="project" value="InterPro"/>
</dbReference>
<keyword evidence="9" id="KW-1185">Reference proteome</keyword>
<protein>
    <recommendedName>
        <fullName evidence="7">AP2/ERF domain-containing protein</fullName>
    </recommendedName>
</protein>
<keyword evidence="2" id="KW-0936">Ethylene signaling pathway</keyword>
<accession>A0AAN9SUK5</accession>
<dbReference type="PRINTS" id="PR00367">
    <property type="entry name" value="ETHRSPELEMNT"/>
</dbReference>
<organism evidence="8 9">
    <name type="scientific">Psophocarpus tetragonolobus</name>
    <name type="common">Winged bean</name>
    <name type="synonym">Dolichos tetragonolobus</name>
    <dbReference type="NCBI Taxonomy" id="3891"/>
    <lineage>
        <taxon>Eukaryota</taxon>
        <taxon>Viridiplantae</taxon>
        <taxon>Streptophyta</taxon>
        <taxon>Embryophyta</taxon>
        <taxon>Tracheophyta</taxon>
        <taxon>Spermatophyta</taxon>
        <taxon>Magnoliopsida</taxon>
        <taxon>eudicotyledons</taxon>
        <taxon>Gunneridae</taxon>
        <taxon>Pentapetalae</taxon>
        <taxon>rosids</taxon>
        <taxon>fabids</taxon>
        <taxon>Fabales</taxon>
        <taxon>Fabaceae</taxon>
        <taxon>Papilionoideae</taxon>
        <taxon>50 kb inversion clade</taxon>
        <taxon>NPAAA clade</taxon>
        <taxon>indigoferoid/millettioid clade</taxon>
        <taxon>Phaseoleae</taxon>
        <taxon>Psophocarpus</taxon>
    </lineage>
</organism>
<dbReference type="InterPro" id="IPR001471">
    <property type="entry name" value="AP2/ERF_dom"/>
</dbReference>
<evidence type="ECO:0000313" key="8">
    <source>
        <dbReference type="EMBL" id="KAK7400609.1"/>
    </source>
</evidence>
<dbReference type="PANTHER" id="PTHR31677:SF228">
    <property type="entry name" value="ETHYLENE-RESPONSIVE TRANSCRIPTION FACTOR 10-RELATED"/>
    <property type="match status" value="1"/>
</dbReference>
<comment type="caution">
    <text evidence="8">The sequence shown here is derived from an EMBL/GenBank/DDBJ whole genome shotgun (WGS) entry which is preliminary data.</text>
</comment>
<keyword evidence="4" id="KW-0238">DNA-binding</keyword>
<evidence type="ECO:0000256" key="3">
    <source>
        <dbReference type="ARBA" id="ARBA00023015"/>
    </source>
</evidence>
<feature type="domain" description="AP2/ERF" evidence="7">
    <location>
        <begin position="120"/>
        <end position="178"/>
    </location>
</feature>